<organism evidence="1 2">
    <name type="scientific">Gossypium stocksii</name>
    <dbReference type="NCBI Taxonomy" id="47602"/>
    <lineage>
        <taxon>Eukaryota</taxon>
        <taxon>Viridiplantae</taxon>
        <taxon>Streptophyta</taxon>
        <taxon>Embryophyta</taxon>
        <taxon>Tracheophyta</taxon>
        <taxon>Spermatophyta</taxon>
        <taxon>Magnoliopsida</taxon>
        <taxon>eudicotyledons</taxon>
        <taxon>Gunneridae</taxon>
        <taxon>Pentapetalae</taxon>
        <taxon>rosids</taxon>
        <taxon>malvids</taxon>
        <taxon>Malvales</taxon>
        <taxon>Malvaceae</taxon>
        <taxon>Malvoideae</taxon>
        <taxon>Gossypium</taxon>
    </lineage>
</organism>
<evidence type="ECO:0000313" key="2">
    <source>
        <dbReference type="Proteomes" id="UP000828251"/>
    </source>
</evidence>
<sequence>MSVSLDQLKAPELLHKSLAAKLVVGMPFKDFPTVDSIILRELPLIDDSDAVRICLILLCFVRRRSL</sequence>
<dbReference type="Proteomes" id="UP000828251">
    <property type="component" value="Unassembled WGS sequence"/>
</dbReference>
<dbReference type="OrthoDB" id="10587492at2759"/>
<proteinExistence type="predicted"/>
<dbReference type="EMBL" id="JAIQCV010000009">
    <property type="protein sequence ID" value="KAH1066782.1"/>
    <property type="molecule type" value="Genomic_DNA"/>
</dbReference>
<gene>
    <name evidence="1" type="ORF">J1N35_031769</name>
</gene>
<dbReference type="AlphaFoldDB" id="A0A9D3V2E4"/>
<evidence type="ECO:0000313" key="1">
    <source>
        <dbReference type="EMBL" id="KAH1066782.1"/>
    </source>
</evidence>
<comment type="caution">
    <text evidence="1">The sequence shown here is derived from an EMBL/GenBank/DDBJ whole genome shotgun (WGS) entry which is preliminary data.</text>
</comment>
<keyword evidence="2" id="KW-1185">Reference proteome</keyword>
<reference evidence="1 2" key="1">
    <citation type="journal article" date="2021" name="Plant Biotechnol. J.">
        <title>Multi-omics assisted identification of the key and species-specific regulatory components of drought-tolerant mechanisms in Gossypium stocksii.</title>
        <authorList>
            <person name="Yu D."/>
            <person name="Ke L."/>
            <person name="Zhang D."/>
            <person name="Wu Y."/>
            <person name="Sun Y."/>
            <person name="Mei J."/>
            <person name="Sun J."/>
            <person name="Sun Y."/>
        </authorList>
    </citation>
    <scope>NUCLEOTIDE SEQUENCE [LARGE SCALE GENOMIC DNA]</scope>
    <source>
        <strain evidence="2">cv. E1</strain>
        <tissue evidence="1">Leaf</tissue>
    </source>
</reference>
<accession>A0A9D3V2E4</accession>
<protein>
    <submittedName>
        <fullName evidence="1">Uncharacterized protein</fullName>
    </submittedName>
</protein>
<name>A0A9D3V2E4_9ROSI</name>